<keyword evidence="32" id="KW-0051">Antiviral defense</keyword>
<dbReference type="GO" id="GO:0016787">
    <property type="term" value="F:hydrolase activity"/>
    <property type="evidence" value="ECO:0007669"/>
    <property type="project" value="UniProtKB-KW"/>
</dbReference>
<evidence type="ECO:0000256" key="32">
    <source>
        <dbReference type="ARBA" id="ARBA00023118"/>
    </source>
</evidence>
<dbReference type="GO" id="GO:0010494">
    <property type="term" value="C:cytoplasmic stress granule"/>
    <property type="evidence" value="ECO:0007669"/>
    <property type="project" value="UniProtKB-SubCell"/>
</dbReference>
<evidence type="ECO:0000256" key="23">
    <source>
        <dbReference type="ARBA" id="ARBA00022806"/>
    </source>
</evidence>
<keyword evidence="21" id="KW-0221">Differentiation</keyword>
<dbReference type="InterPro" id="IPR002464">
    <property type="entry name" value="DNA/RNA_helicase_DEAH_CS"/>
</dbReference>
<feature type="region of interest" description="Disordered" evidence="42">
    <location>
        <begin position="36"/>
        <end position="76"/>
    </location>
</feature>
<evidence type="ECO:0000256" key="11">
    <source>
        <dbReference type="ARBA" id="ARBA00022448"/>
    </source>
</evidence>
<evidence type="ECO:0000256" key="34">
    <source>
        <dbReference type="ARBA" id="ARBA00023128"/>
    </source>
</evidence>
<keyword evidence="29" id="KW-0779">Telomere</keyword>
<keyword evidence="34" id="KW-0496">Mitochondrion</keyword>
<keyword evidence="18" id="KW-0479">Metal-binding</keyword>
<dbReference type="InterPro" id="IPR048333">
    <property type="entry name" value="HA2_WH"/>
</dbReference>
<dbReference type="InterPro" id="IPR027417">
    <property type="entry name" value="P-loop_NTPase"/>
</dbReference>
<evidence type="ECO:0000256" key="21">
    <source>
        <dbReference type="ARBA" id="ARBA00022782"/>
    </source>
</evidence>
<dbReference type="GO" id="GO:0006417">
    <property type="term" value="P:regulation of translation"/>
    <property type="evidence" value="ECO:0007669"/>
    <property type="project" value="UniProtKB-KW"/>
</dbReference>
<evidence type="ECO:0000256" key="37">
    <source>
        <dbReference type="ARBA" id="ARBA00023242"/>
    </source>
</evidence>
<keyword evidence="19" id="KW-0677">Repeat</keyword>
<evidence type="ECO:0000256" key="25">
    <source>
        <dbReference type="ARBA" id="ARBA00022842"/>
    </source>
</evidence>
<keyword evidence="12" id="KW-0158">Chromosome</keyword>
<keyword evidence="15" id="KW-0678">Repressor</keyword>
<dbReference type="GO" id="GO:0043204">
    <property type="term" value="C:perikaryon"/>
    <property type="evidence" value="ECO:0007669"/>
    <property type="project" value="UniProtKB-SubCell"/>
</dbReference>
<dbReference type="SMART" id="SM00490">
    <property type="entry name" value="HELICc"/>
    <property type="match status" value="1"/>
</dbReference>
<dbReference type="PROSITE" id="PS00690">
    <property type="entry name" value="DEAH_ATP_HELICASE"/>
    <property type="match status" value="1"/>
</dbReference>
<dbReference type="Pfam" id="PF26026">
    <property type="entry name" value="RNA_hel_CTD"/>
    <property type="match status" value="1"/>
</dbReference>
<evidence type="ECO:0000259" key="44">
    <source>
        <dbReference type="PROSITE" id="PS51194"/>
    </source>
</evidence>
<dbReference type="GO" id="GO:0051607">
    <property type="term" value="P:defense response to virus"/>
    <property type="evidence" value="ECO:0007669"/>
    <property type="project" value="UniProtKB-KW"/>
</dbReference>
<evidence type="ECO:0000256" key="24">
    <source>
        <dbReference type="ARBA" id="ARBA00022840"/>
    </source>
</evidence>
<dbReference type="InterPro" id="IPR001650">
    <property type="entry name" value="Helicase_C-like"/>
</dbReference>
<dbReference type="CDD" id="cd18791">
    <property type="entry name" value="SF2_C_RHA"/>
    <property type="match status" value="1"/>
</dbReference>
<dbReference type="Proteomes" id="UP000749559">
    <property type="component" value="Unassembled WGS sequence"/>
</dbReference>
<dbReference type="PANTHER" id="PTHR18934">
    <property type="entry name" value="ATP-DEPENDENT RNA HELICASE"/>
    <property type="match status" value="1"/>
</dbReference>
<evidence type="ECO:0000256" key="13">
    <source>
        <dbReference type="ARBA" id="ARBA00022473"/>
    </source>
</evidence>
<dbReference type="GO" id="GO:0016607">
    <property type="term" value="C:nuclear speck"/>
    <property type="evidence" value="ECO:0007669"/>
    <property type="project" value="UniProtKB-SubCell"/>
</dbReference>
<feature type="region of interest" description="Disordered" evidence="42">
    <location>
        <begin position="1"/>
        <end position="21"/>
    </location>
</feature>
<dbReference type="AlphaFoldDB" id="A0A8S4N1U2"/>
<dbReference type="GO" id="GO:0002151">
    <property type="term" value="F:G-quadruplex RNA binding"/>
    <property type="evidence" value="ECO:0007669"/>
    <property type="project" value="TreeGrafter"/>
</dbReference>
<dbReference type="Gene3D" id="3.40.50.300">
    <property type="entry name" value="P-loop containing nucleotide triphosphate hydrolases"/>
    <property type="match status" value="2"/>
</dbReference>
<dbReference type="Pfam" id="PF21010">
    <property type="entry name" value="HA2_C"/>
    <property type="match status" value="1"/>
</dbReference>
<dbReference type="PROSITE" id="PS51192">
    <property type="entry name" value="HELICASE_ATP_BIND_1"/>
    <property type="match status" value="1"/>
</dbReference>
<dbReference type="Pfam" id="PF00270">
    <property type="entry name" value="DEAD"/>
    <property type="match status" value="1"/>
</dbReference>
<evidence type="ECO:0000256" key="35">
    <source>
        <dbReference type="ARBA" id="ARBA00023159"/>
    </source>
</evidence>
<dbReference type="InterPro" id="IPR059023">
    <property type="entry name" value="RNA_hel_CTD"/>
</dbReference>
<evidence type="ECO:0000256" key="28">
    <source>
        <dbReference type="ARBA" id="ARBA00022884"/>
    </source>
</evidence>
<evidence type="ECO:0000256" key="4">
    <source>
        <dbReference type="ARBA" id="ARBA00004279"/>
    </source>
</evidence>
<keyword evidence="24" id="KW-0067">ATP-binding</keyword>
<evidence type="ECO:0000256" key="33">
    <source>
        <dbReference type="ARBA" id="ARBA00023125"/>
    </source>
</evidence>
<evidence type="ECO:0000313" key="45">
    <source>
        <dbReference type="EMBL" id="CAH1775187.1"/>
    </source>
</evidence>
<keyword evidence="46" id="KW-1185">Reference proteome</keyword>
<dbReference type="GO" id="GO:0046872">
    <property type="term" value="F:metal ion binding"/>
    <property type="evidence" value="ECO:0007669"/>
    <property type="project" value="UniProtKB-KW"/>
</dbReference>
<feature type="compositionally biased region" description="Basic and acidic residues" evidence="42">
    <location>
        <begin position="10"/>
        <end position="21"/>
    </location>
</feature>
<dbReference type="GO" id="GO:0030154">
    <property type="term" value="P:cell differentiation"/>
    <property type="evidence" value="ECO:0007669"/>
    <property type="project" value="UniProtKB-KW"/>
</dbReference>
<organism evidence="45 46">
    <name type="scientific">Owenia fusiformis</name>
    <name type="common">Polychaete worm</name>
    <dbReference type="NCBI Taxonomy" id="6347"/>
    <lineage>
        <taxon>Eukaryota</taxon>
        <taxon>Metazoa</taxon>
        <taxon>Spiralia</taxon>
        <taxon>Lophotrochozoa</taxon>
        <taxon>Annelida</taxon>
        <taxon>Polychaeta</taxon>
        <taxon>Sedentaria</taxon>
        <taxon>Canalipalpata</taxon>
        <taxon>Sabellida</taxon>
        <taxon>Oweniida</taxon>
        <taxon>Oweniidae</taxon>
        <taxon>Owenia</taxon>
    </lineage>
</organism>
<dbReference type="GO" id="GO:0005739">
    <property type="term" value="C:mitochondrion"/>
    <property type="evidence" value="ECO:0007669"/>
    <property type="project" value="UniProtKB-SubCell"/>
</dbReference>
<keyword evidence="37" id="KW-0539">Nucleus</keyword>
<evidence type="ECO:0000256" key="8">
    <source>
        <dbReference type="ARBA" id="ARBA00004514"/>
    </source>
</evidence>
<dbReference type="GO" id="GO:0030425">
    <property type="term" value="C:dendrite"/>
    <property type="evidence" value="ECO:0007669"/>
    <property type="project" value="UniProtKB-SubCell"/>
</dbReference>
<evidence type="ECO:0000256" key="2">
    <source>
        <dbReference type="ARBA" id="ARBA00004173"/>
    </source>
</evidence>
<keyword evidence="36" id="KW-0804">Transcription</keyword>
<evidence type="ECO:0000256" key="26">
    <source>
        <dbReference type="ARBA" id="ARBA00022845"/>
    </source>
</evidence>
<feature type="domain" description="Helicase C-terminal" evidence="44">
    <location>
        <begin position="463"/>
        <end position="633"/>
    </location>
</feature>
<evidence type="ECO:0000256" key="1">
    <source>
        <dbReference type="ARBA" id="ARBA00001946"/>
    </source>
</evidence>
<evidence type="ECO:0000256" key="30">
    <source>
        <dbReference type="ARBA" id="ARBA00022990"/>
    </source>
</evidence>
<evidence type="ECO:0000256" key="27">
    <source>
        <dbReference type="ARBA" id="ARBA00022859"/>
    </source>
</evidence>
<evidence type="ECO:0000256" key="12">
    <source>
        <dbReference type="ARBA" id="ARBA00022454"/>
    </source>
</evidence>
<keyword evidence="25" id="KW-0460">Magnesium</keyword>
<protein>
    <recommendedName>
        <fullName evidence="39">ATP-dependent DNA/RNA helicase DHX36</fullName>
        <ecNumber evidence="10">3.6.4.13</ecNumber>
    </recommendedName>
    <alternativeName>
        <fullName evidence="41">DEAD/H box polypeptide 36</fullName>
    </alternativeName>
    <alternativeName>
        <fullName evidence="40">MLE-like protein 1</fullName>
    </alternativeName>
</protein>
<evidence type="ECO:0000256" key="7">
    <source>
        <dbReference type="ARBA" id="ARBA00004489"/>
    </source>
</evidence>
<dbReference type="GO" id="GO:0005829">
    <property type="term" value="C:cytosol"/>
    <property type="evidence" value="ECO:0007669"/>
    <property type="project" value="UniProtKB-SubCell"/>
</dbReference>
<keyword evidence="16" id="KW-0597">Phosphoprotein</keyword>
<dbReference type="SUPFAM" id="SSF52540">
    <property type="entry name" value="P-loop containing nucleoside triphosphate hydrolases"/>
    <property type="match status" value="1"/>
</dbReference>
<comment type="caution">
    <text evidence="45">The sequence shown here is derived from an EMBL/GenBank/DDBJ whole genome shotgun (WGS) entry which is preliminary data.</text>
</comment>
<evidence type="ECO:0000256" key="41">
    <source>
        <dbReference type="ARBA" id="ARBA00083335"/>
    </source>
</evidence>
<feature type="compositionally biased region" description="Basic and acidic residues" evidence="42">
    <location>
        <begin position="36"/>
        <end position="45"/>
    </location>
</feature>
<evidence type="ECO:0000256" key="9">
    <source>
        <dbReference type="ARBA" id="ARBA00004574"/>
    </source>
</evidence>
<evidence type="ECO:0000256" key="20">
    <source>
        <dbReference type="ARBA" id="ARBA00022741"/>
    </source>
</evidence>
<evidence type="ECO:0000256" key="36">
    <source>
        <dbReference type="ARBA" id="ARBA00023163"/>
    </source>
</evidence>
<evidence type="ECO:0000256" key="6">
    <source>
        <dbReference type="ARBA" id="ARBA00004484"/>
    </source>
</evidence>
<dbReference type="EMBL" id="CAIIXF020000001">
    <property type="protein sequence ID" value="CAH1775187.1"/>
    <property type="molecule type" value="Genomic_DNA"/>
</dbReference>
<dbReference type="GO" id="GO:0030424">
    <property type="term" value="C:axon"/>
    <property type="evidence" value="ECO:0007669"/>
    <property type="project" value="UniProtKB-SubCell"/>
</dbReference>
<dbReference type="InterPro" id="IPR011545">
    <property type="entry name" value="DEAD/DEAH_box_helicase_dom"/>
</dbReference>
<reference evidence="45" key="1">
    <citation type="submission" date="2022-03" db="EMBL/GenBank/DDBJ databases">
        <authorList>
            <person name="Martin C."/>
        </authorList>
    </citation>
    <scope>NUCLEOTIDE SEQUENCE</scope>
</reference>
<dbReference type="InterPro" id="IPR007502">
    <property type="entry name" value="Helicase-assoc_dom"/>
</dbReference>
<dbReference type="Pfam" id="PF04408">
    <property type="entry name" value="WHD_HA2"/>
    <property type="match status" value="1"/>
</dbReference>
<keyword evidence="28" id="KW-0694">RNA-binding</keyword>
<dbReference type="Pfam" id="PF00271">
    <property type="entry name" value="Helicase_C"/>
    <property type="match status" value="1"/>
</dbReference>
<keyword evidence="20" id="KW-0547">Nucleotide-binding</keyword>
<keyword evidence="26" id="KW-0810">Translation regulation</keyword>
<accession>A0A8S4N1U2</accession>
<dbReference type="GO" id="GO:0003724">
    <property type="term" value="F:RNA helicase activity"/>
    <property type="evidence" value="ECO:0007669"/>
    <property type="project" value="UniProtKB-EC"/>
</dbReference>
<evidence type="ECO:0000256" key="15">
    <source>
        <dbReference type="ARBA" id="ARBA00022491"/>
    </source>
</evidence>
<dbReference type="GO" id="GO:0045087">
    <property type="term" value="P:innate immune response"/>
    <property type="evidence" value="ECO:0007669"/>
    <property type="project" value="UniProtKB-KW"/>
</dbReference>
<comment type="cofactor">
    <cofactor evidence="1">
        <name>Mg(2+)</name>
        <dbReference type="ChEBI" id="CHEBI:18420"/>
    </cofactor>
</comment>
<dbReference type="InterPro" id="IPR014001">
    <property type="entry name" value="Helicase_ATP-bd"/>
</dbReference>
<keyword evidence="31" id="KW-0805">Transcription regulation</keyword>
<dbReference type="GO" id="GO:0005524">
    <property type="term" value="F:ATP binding"/>
    <property type="evidence" value="ECO:0007669"/>
    <property type="project" value="UniProtKB-KW"/>
</dbReference>
<dbReference type="PROSITE" id="PS51194">
    <property type="entry name" value="HELICASE_CTER"/>
    <property type="match status" value="1"/>
</dbReference>
<evidence type="ECO:0000256" key="14">
    <source>
        <dbReference type="ARBA" id="ARBA00022490"/>
    </source>
</evidence>
<dbReference type="PANTHER" id="PTHR18934:SF237">
    <property type="entry name" value="ATP-DEPENDENT DNA_RNA HELICASE DHX36"/>
    <property type="match status" value="1"/>
</dbReference>
<evidence type="ECO:0000256" key="39">
    <source>
        <dbReference type="ARBA" id="ARBA00069921"/>
    </source>
</evidence>
<evidence type="ECO:0000256" key="16">
    <source>
        <dbReference type="ARBA" id="ARBA00022553"/>
    </source>
</evidence>
<evidence type="ECO:0000256" key="3">
    <source>
        <dbReference type="ARBA" id="ARBA00004210"/>
    </source>
</evidence>
<evidence type="ECO:0000256" key="40">
    <source>
        <dbReference type="ARBA" id="ARBA00076143"/>
    </source>
</evidence>
<gene>
    <name evidence="45" type="ORF">OFUS_LOCUS2521</name>
</gene>
<keyword evidence="38" id="KW-0966">Cell projection</keyword>
<evidence type="ECO:0000256" key="5">
    <source>
        <dbReference type="ARBA" id="ARBA00004324"/>
    </source>
</evidence>
<dbReference type="FunFam" id="3.40.50.300:FF:000739">
    <property type="entry name" value="Putative ATP-dependent RNA helicase DHX36"/>
    <property type="match status" value="1"/>
</dbReference>
<comment type="subcellular location">
    <subcellularLocation>
        <location evidence="7">Cell projection</location>
        <location evidence="7">Axon</location>
    </subcellularLocation>
    <subcellularLocation>
        <location evidence="4">Cell projection</location>
        <location evidence="4">Dendrite</location>
    </subcellularLocation>
    <subcellularLocation>
        <location evidence="9">Chromosome</location>
        <location evidence="9">Telomere</location>
    </subcellularLocation>
    <subcellularLocation>
        <location evidence="3">Cytoplasm</location>
        <location evidence="3">Stress granule</location>
    </subcellularLocation>
    <subcellularLocation>
        <location evidence="8">Cytoplasm</location>
        <location evidence="8">Cytosol</location>
    </subcellularLocation>
    <subcellularLocation>
        <location evidence="2">Mitochondrion</location>
    </subcellularLocation>
    <subcellularLocation>
        <location evidence="5">Nucleus speckle</location>
    </subcellularLocation>
    <subcellularLocation>
        <location evidence="6">Perikaryon</location>
    </subcellularLocation>
</comment>
<keyword evidence="17" id="KW-0399">Innate immunity</keyword>
<keyword evidence="13" id="KW-0217">Developmental protein</keyword>
<evidence type="ECO:0000256" key="18">
    <source>
        <dbReference type="ARBA" id="ARBA00022723"/>
    </source>
</evidence>
<dbReference type="GO" id="GO:0000781">
    <property type="term" value="C:chromosome, telomeric region"/>
    <property type="evidence" value="ECO:0007669"/>
    <property type="project" value="UniProtKB-SubCell"/>
</dbReference>
<dbReference type="FunFam" id="1.20.120.1080:FF:000002">
    <property type="entry name" value="Putative ATP-dependent RNA helicase DHX36"/>
    <property type="match status" value="1"/>
</dbReference>
<feature type="domain" description="Helicase ATP-binding" evidence="43">
    <location>
        <begin position="203"/>
        <end position="373"/>
    </location>
</feature>
<keyword evidence="11" id="KW-0813">Transport</keyword>
<evidence type="ECO:0000256" key="31">
    <source>
        <dbReference type="ARBA" id="ARBA00023015"/>
    </source>
</evidence>
<keyword evidence="35" id="KW-0010">Activator</keyword>
<evidence type="ECO:0000256" key="10">
    <source>
        <dbReference type="ARBA" id="ARBA00012552"/>
    </source>
</evidence>
<dbReference type="GO" id="GO:0051880">
    <property type="term" value="F:G-quadruplex DNA binding"/>
    <property type="evidence" value="ECO:0007669"/>
    <property type="project" value="TreeGrafter"/>
</dbReference>
<keyword evidence="23" id="KW-0347">Helicase</keyword>
<dbReference type="EC" id="3.6.4.13" evidence="10"/>
<evidence type="ECO:0000256" key="42">
    <source>
        <dbReference type="SAM" id="MobiDB-lite"/>
    </source>
</evidence>
<name>A0A8S4N1U2_OWEFU</name>
<dbReference type="Gene3D" id="1.20.120.1080">
    <property type="match status" value="1"/>
</dbReference>
<evidence type="ECO:0000256" key="17">
    <source>
        <dbReference type="ARBA" id="ARBA00022588"/>
    </source>
</evidence>
<dbReference type="SMART" id="SM00487">
    <property type="entry name" value="DEXDc"/>
    <property type="match status" value="1"/>
</dbReference>
<evidence type="ECO:0000256" key="38">
    <source>
        <dbReference type="ARBA" id="ARBA00023273"/>
    </source>
</evidence>
<evidence type="ECO:0000256" key="29">
    <source>
        <dbReference type="ARBA" id="ARBA00022895"/>
    </source>
</evidence>
<keyword evidence="27" id="KW-0391">Immunity</keyword>
<evidence type="ECO:0000256" key="22">
    <source>
        <dbReference type="ARBA" id="ARBA00022801"/>
    </source>
</evidence>
<evidence type="ECO:0000256" key="19">
    <source>
        <dbReference type="ARBA" id="ARBA00022737"/>
    </source>
</evidence>
<keyword evidence="30" id="KW-0007">Acetylation</keyword>
<dbReference type="SMART" id="SM00847">
    <property type="entry name" value="HA2"/>
    <property type="match status" value="1"/>
</dbReference>
<dbReference type="Pfam" id="PF07717">
    <property type="entry name" value="OB_NTP_bind"/>
    <property type="match status" value="1"/>
</dbReference>
<dbReference type="OrthoDB" id="5600252at2759"/>
<evidence type="ECO:0000259" key="43">
    <source>
        <dbReference type="PROSITE" id="PS51192"/>
    </source>
</evidence>
<keyword evidence="22" id="KW-0378">Hydrolase</keyword>
<keyword evidence="14" id="KW-0963">Cytoplasm</keyword>
<evidence type="ECO:0000313" key="46">
    <source>
        <dbReference type="Proteomes" id="UP000749559"/>
    </source>
</evidence>
<dbReference type="GO" id="GO:0003678">
    <property type="term" value="F:DNA helicase activity"/>
    <property type="evidence" value="ECO:0007669"/>
    <property type="project" value="TreeGrafter"/>
</dbReference>
<sequence length="994" mass="114427">MWYAQKSKQKTQEREEREKMVVTLDKEHEREISRLLRDFKHEDSIRPQPSQSYADPNHQIPASKASKGHPKTGFISFDSPKPKHIRWVSEIKKESAGASNGDAVDKFYKDMDDYQEEAYEELYKREEGESDFIAEFNSHNEANRRSQESLPDMMAFQGIQRVKSLDQSLLDDHHHKLTNDQTFREMQDIRRKLPSYKMQKDIVRVVQENQVTVISGETGCGKTTQVAQFILDDFITRGMGSMCRVVCTQPRRISAISVAERVAEERNERCGKENSVGYQIRLESQLPRKKGSILYCTTGIMLKWLLSDNYLQDTSHIILDEVHERDLLCDFLMVILKDLLVQRPDLKLVLMSATLNAEQFSEYFGNAPMMNIPGFTYPVKEYLLEDVIQMLTYHPSEFHIKRKPQQKRLYGKKRYEQMEEQMREEEEMEQFLATLSAKGYSSDTLETLRNVDNTRIDLDLVAELIRHISMQGDEGAILVFVPGWEEIKTLKQILDKDGMFSPDMFRIIPLHSLMPTINQKQVFQRPPPGVRKIVIATNIAETSITIDDVVHVIDTGKIKMKDFNPEKNIATLLPRWVSRANARQRRGRAGRVQPGVCYHLYTGLDESKFDDYQLPEILRTRLEELCLQIKLLKLGKIEPFIRKAMQVPSMEALHVSIQLLEDINALDDNEDLTPLGYHLAKMPVDPQTGKMILYGALFGCLDPILTIAASLSFKDAFYIPMEEQKKADQQRQELADGCRSDHIMLARAFSGWEEAKQRGTDRHYCYNYFLSANTLKMLSDMKRQFADLLLELGFLSNRNAKHPSVNANSGNDELIRAVLCAGLYPNVAKLRKLGKGGRPTVLSTKTERKVCIHPKSVNANEKEFESRWFIFHLKMKTTNVYLYDLSETSPFPLLFFGGMISSDVGKQSAQSLVPVSVDEWIDFNASPATAKIVKELRYEFDALLEYKITHPCVTDWNPRSKEGALMRAIISLITTEMKITTEEHKQMTQNYDDD</sequence>
<proteinExistence type="predicted"/>
<keyword evidence="33" id="KW-0238">DNA-binding</keyword>
<dbReference type="InterPro" id="IPR011709">
    <property type="entry name" value="DEAD-box_helicase_OB_fold"/>
</dbReference>
<dbReference type="FunFam" id="3.40.50.300:FF:000670">
    <property type="entry name" value="Putative ATP-dependent RNA helicase DHX36"/>
    <property type="match status" value="1"/>
</dbReference>